<keyword evidence="2" id="KW-1185">Reference proteome</keyword>
<organism evidence="1 2">
    <name type="scientific">Strongylus vulgaris</name>
    <name type="common">Blood worm</name>
    <dbReference type="NCBI Taxonomy" id="40348"/>
    <lineage>
        <taxon>Eukaryota</taxon>
        <taxon>Metazoa</taxon>
        <taxon>Ecdysozoa</taxon>
        <taxon>Nematoda</taxon>
        <taxon>Chromadorea</taxon>
        <taxon>Rhabditida</taxon>
        <taxon>Rhabditina</taxon>
        <taxon>Rhabditomorpha</taxon>
        <taxon>Strongyloidea</taxon>
        <taxon>Strongylidae</taxon>
        <taxon>Strongylus</taxon>
    </lineage>
</organism>
<dbReference type="OrthoDB" id="205662at2759"/>
<reference evidence="1 2" key="1">
    <citation type="submission" date="2018-11" db="EMBL/GenBank/DDBJ databases">
        <authorList>
            <consortium name="Pathogen Informatics"/>
        </authorList>
    </citation>
    <scope>NUCLEOTIDE SEQUENCE [LARGE SCALE GENOMIC DNA]</scope>
</reference>
<name>A0A3P7IPF5_STRVU</name>
<gene>
    <name evidence="1" type="ORF">SVUK_LOCUS2482</name>
</gene>
<dbReference type="EMBL" id="UYYB01005647">
    <property type="protein sequence ID" value="VDM67484.1"/>
    <property type="molecule type" value="Genomic_DNA"/>
</dbReference>
<protein>
    <submittedName>
        <fullName evidence="1">Uncharacterized protein</fullName>
    </submittedName>
</protein>
<sequence>MDQLEKVIQNISSGLIDVAKDALEQVQFLLSVDDQRGLLEDRMDMIMQTVGTQLKLLRNLHGIHTAKGQELLKVILNFLCPVSDYYCSSDTFFRILTLLTTSYVPLGHLLLKMGY</sequence>
<proteinExistence type="predicted"/>
<evidence type="ECO:0000313" key="1">
    <source>
        <dbReference type="EMBL" id="VDM67484.1"/>
    </source>
</evidence>
<dbReference type="Proteomes" id="UP000270094">
    <property type="component" value="Unassembled WGS sequence"/>
</dbReference>
<evidence type="ECO:0000313" key="2">
    <source>
        <dbReference type="Proteomes" id="UP000270094"/>
    </source>
</evidence>
<accession>A0A3P7IPF5</accession>
<dbReference type="AlphaFoldDB" id="A0A3P7IPF5"/>